<dbReference type="Proteomes" id="UP000516437">
    <property type="component" value="Chromosome 7"/>
</dbReference>
<dbReference type="EMBL" id="RXIC02000025">
    <property type="protein sequence ID" value="KAB1205915.1"/>
    <property type="molecule type" value="Genomic_DNA"/>
</dbReference>
<proteinExistence type="predicted"/>
<dbReference type="Gene3D" id="1.10.238.10">
    <property type="entry name" value="EF-hand"/>
    <property type="match status" value="1"/>
</dbReference>
<name>A0A6A1UZU8_9ROSI</name>
<dbReference type="SUPFAM" id="SSF47473">
    <property type="entry name" value="EF-hand"/>
    <property type="match status" value="1"/>
</dbReference>
<comment type="caution">
    <text evidence="1">The sequence shown here is derived from an EMBL/GenBank/DDBJ whole genome shotgun (WGS) entry which is preliminary data.</text>
</comment>
<dbReference type="InterPro" id="IPR011992">
    <property type="entry name" value="EF-hand-dom_pair"/>
</dbReference>
<protein>
    <recommendedName>
        <fullName evidence="3">EF-hand domain-containing protein</fullName>
    </recommendedName>
</protein>
<evidence type="ECO:0000313" key="1">
    <source>
        <dbReference type="EMBL" id="KAB1205915.1"/>
    </source>
</evidence>
<accession>A0A6A1UZU8</accession>
<evidence type="ECO:0000313" key="2">
    <source>
        <dbReference type="Proteomes" id="UP000516437"/>
    </source>
</evidence>
<sequence length="75" mass="8615">MENTAILREWFGRVDTEKTGSATAPQLKFKRQRFPITRELLLLGSSTSPLTVVQQMISMYDFDRNGTMSFDGKRI</sequence>
<gene>
    <name evidence="1" type="ORF">CJ030_MR7G027900</name>
</gene>
<reference evidence="1 2" key="1">
    <citation type="journal article" date="2019" name="Plant Biotechnol. J.">
        <title>The red bayberry genome and genetic basis of sex determination.</title>
        <authorList>
            <person name="Jia H.M."/>
            <person name="Jia H.J."/>
            <person name="Cai Q.L."/>
            <person name="Wang Y."/>
            <person name="Zhao H.B."/>
            <person name="Yang W.F."/>
            <person name="Wang G.Y."/>
            <person name="Li Y.H."/>
            <person name="Zhan D.L."/>
            <person name="Shen Y.T."/>
            <person name="Niu Q.F."/>
            <person name="Chang L."/>
            <person name="Qiu J."/>
            <person name="Zhao L."/>
            <person name="Xie H.B."/>
            <person name="Fu W.Y."/>
            <person name="Jin J."/>
            <person name="Li X.W."/>
            <person name="Jiao Y."/>
            <person name="Zhou C.C."/>
            <person name="Tu T."/>
            <person name="Chai C.Y."/>
            <person name="Gao J.L."/>
            <person name="Fan L.J."/>
            <person name="van de Weg E."/>
            <person name="Wang J.Y."/>
            <person name="Gao Z.S."/>
        </authorList>
    </citation>
    <scope>NUCLEOTIDE SEQUENCE [LARGE SCALE GENOMIC DNA]</scope>
    <source>
        <tissue evidence="1">Leaves</tissue>
    </source>
</reference>
<keyword evidence="2" id="KW-1185">Reference proteome</keyword>
<organism evidence="1 2">
    <name type="scientific">Morella rubra</name>
    <name type="common">Chinese bayberry</name>
    <dbReference type="NCBI Taxonomy" id="262757"/>
    <lineage>
        <taxon>Eukaryota</taxon>
        <taxon>Viridiplantae</taxon>
        <taxon>Streptophyta</taxon>
        <taxon>Embryophyta</taxon>
        <taxon>Tracheophyta</taxon>
        <taxon>Spermatophyta</taxon>
        <taxon>Magnoliopsida</taxon>
        <taxon>eudicotyledons</taxon>
        <taxon>Gunneridae</taxon>
        <taxon>Pentapetalae</taxon>
        <taxon>rosids</taxon>
        <taxon>fabids</taxon>
        <taxon>Fagales</taxon>
        <taxon>Myricaceae</taxon>
        <taxon>Morella</taxon>
    </lineage>
</organism>
<evidence type="ECO:0008006" key="3">
    <source>
        <dbReference type="Google" id="ProtNLM"/>
    </source>
</evidence>
<dbReference type="AlphaFoldDB" id="A0A6A1UZU8"/>
<dbReference type="OrthoDB" id="186625at2759"/>